<organism evidence="1 2">
    <name type="scientific">Dactylosporangium darangshiense</name>
    <dbReference type="NCBI Taxonomy" id="579108"/>
    <lineage>
        <taxon>Bacteria</taxon>
        <taxon>Bacillati</taxon>
        <taxon>Actinomycetota</taxon>
        <taxon>Actinomycetes</taxon>
        <taxon>Micromonosporales</taxon>
        <taxon>Micromonosporaceae</taxon>
        <taxon>Dactylosporangium</taxon>
    </lineage>
</organism>
<name>A0ABP8DUJ0_9ACTN</name>
<sequence length="59" mass="6178">MRPAADDDEGDAMFVSACMHGTASILQTPALATLGLRPELLQGVAGHVMRCIGDALERP</sequence>
<gene>
    <name evidence="1" type="ORF">GCM10022255_110520</name>
</gene>
<evidence type="ECO:0000313" key="2">
    <source>
        <dbReference type="Proteomes" id="UP001500620"/>
    </source>
</evidence>
<evidence type="ECO:0008006" key="3">
    <source>
        <dbReference type="Google" id="ProtNLM"/>
    </source>
</evidence>
<comment type="caution">
    <text evidence="1">The sequence shown here is derived from an EMBL/GenBank/DDBJ whole genome shotgun (WGS) entry which is preliminary data.</text>
</comment>
<protein>
    <recommendedName>
        <fullName evidence="3">Tetracyclin repressor-like C-terminal domain-containing protein</fullName>
    </recommendedName>
</protein>
<dbReference type="Proteomes" id="UP001500620">
    <property type="component" value="Unassembled WGS sequence"/>
</dbReference>
<proteinExistence type="predicted"/>
<keyword evidence="2" id="KW-1185">Reference proteome</keyword>
<accession>A0ABP8DUJ0</accession>
<dbReference type="RefSeq" id="WP_345143514.1">
    <property type="nucleotide sequence ID" value="NZ_BAABAT010000077.1"/>
</dbReference>
<evidence type="ECO:0000313" key="1">
    <source>
        <dbReference type="EMBL" id="GAA4263690.1"/>
    </source>
</evidence>
<reference evidence="2" key="1">
    <citation type="journal article" date="2019" name="Int. J. Syst. Evol. Microbiol.">
        <title>The Global Catalogue of Microorganisms (GCM) 10K type strain sequencing project: providing services to taxonomists for standard genome sequencing and annotation.</title>
        <authorList>
            <consortium name="The Broad Institute Genomics Platform"/>
            <consortium name="The Broad Institute Genome Sequencing Center for Infectious Disease"/>
            <person name="Wu L."/>
            <person name="Ma J."/>
        </authorList>
    </citation>
    <scope>NUCLEOTIDE SEQUENCE [LARGE SCALE GENOMIC DNA]</scope>
    <source>
        <strain evidence="2">JCM 17441</strain>
    </source>
</reference>
<dbReference type="EMBL" id="BAABAT010000077">
    <property type="protein sequence ID" value="GAA4263690.1"/>
    <property type="molecule type" value="Genomic_DNA"/>
</dbReference>